<keyword evidence="4" id="KW-1185">Reference proteome</keyword>
<feature type="chain" id="PRO_5015340805" evidence="2">
    <location>
        <begin position="22"/>
        <end position="505"/>
    </location>
</feature>
<dbReference type="InParanoid" id="A0A2R5GW87"/>
<sequence>MARRPAAAVLALALAALLCLASLSETRLRLRGAVQAAQGAWDAATAAAVQGVGETHREPENLADLDAESDGDADEGARGAYGEEDDGENAEEEDKSEDESEDGNEDDGDDASRFEDDRLAFPCKQDAECRETTFCDAQIGKCRPSVWQAERAGLKACNSCRNDVRALLGLLKNEIQFVADLVDTETGACLTRFTSNDKDASLEDTVARASATRGSVRRFHHHLESTLAHCRGPSESHAPSGPVNIAMHSGRVQMQLYTSPHFVVARQQAKVSWLATGFFDGFTADVCQYGPYDEPTACMVPTATAKPGAAFLLYVLNNWDQLPEWIAFFDAENGDRAIFEEKLRCLRVEPNMEIMEVVGFLPLDDTHQRARKPIVSVLRRELEAVWETVVAPHLGTAVPKKLPKGLAATRAFIVEGGHVTKLPKALLEELYFMALGLHAKISVSHPDVLPMLWSTLLTTSPNVQGTSDGVILKNKRKKEKIVVPAAAAYDCIDKDLVPLGQDGSS</sequence>
<dbReference type="Proteomes" id="UP000241890">
    <property type="component" value="Unassembled WGS sequence"/>
</dbReference>
<keyword evidence="2" id="KW-0732">Signal</keyword>
<dbReference type="EMBL" id="BEYU01000116">
    <property type="protein sequence ID" value="GBG32204.1"/>
    <property type="molecule type" value="Genomic_DNA"/>
</dbReference>
<accession>A0A2R5GW87</accession>
<reference evidence="3 4" key="1">
    <citation type="submission" date="2017-12" db="EMBL/GenBank/DDBJ databases">
        <title>Sequencing, de novo assembly and annotation of complete genome of a new Thraustochytrid species, strain FCC1311.</title>
        <authorList>
            <person name="Sedici K."/>
            <person name="Godart F."/>
            <person name="Aiese Cigliano R."/>
            <person name="Sanseverino W."/>
            <person name="Barakat M."/>
            <person name="Ortet P."/>
            <person name="Marechal E."/>
            <person name="Cagnac O."/>
            <person name="Amato A."/>
        </authorList>
    </citation>
    <scope>NUCLEOTIDE SEQUENCE [LARGE SCALE GENOMIC DNA]</scope>
</reference>
<dbReference type="AlphaFoldDB" id="A0A2R5GW87"/>
<proteinExistence type="predicted"/>
<name>A0A2R5GW87_9STRA</name>
<evidence type="ECO:0000313" key="3">
    <source>
        <dbReference type="EMBL" id="GBG32204.1"/>
    </source>
</evidence>
<feature type="compositionally biased region" description="Acidic residues" evidence="1">
    <location>
        <begin position="82"/>
        <end position="109"/>
    </location>
</feature>
<organism evidence="3 4">
    <name type="scientific">Hondaea fermentalgiana</name>
    <dbReference type="NCBI Taxonomy" id="2315210"/>
    <lineage>
        <taxon>Eukaryota</taxon>
        <taxon>Sar</taxon>
        <taxon>Stramenopiles</taxon>
        <taxon>Bigyra</taxon>
        <taxon>Labyrinthulomycetes</taxon>
        <taxon>Thraustochytrida</taxon>
        <taxon>Thraustochytriidae</taxon>
        <taxon>Hondaea</taxon>
    </lineage>
</organism>
<protein>
    <submittedName>
        <fullName evidence="3">Uncharacterized protein</fullName>
    </submittedName>
</protein>
<evidence type="ECO:0000313" key="4">
    <source>
        <dbReference type="Proteomes" id="UP000241890"/>
    </source>
</evidence>
<feature type="compositionally biased region" description="Acidic residues" evidence="1">
    <location>
        <begin position="61"/>
        <end position="74"/>
    </location>
</feature>
<gene>
    <name evidence="3" type="ORF">FCC1311_084292</name>
</gene>
<evidence type="ECO:0000256" key="1">
    <source>
        <dbReference type="SAM" id="MobiDB-lite"/>
    </source>
</evidence>
<evidence type="ECO:0000256" key="2">
    <source>
        <dbReference type="SAM" id="SignalP"/>
    </source>
</evidence>
<comment type="caution">
    <text evidence="3">The sequence shown here is derived from an EMBL/GenBank/DDBJ whole genome shotgun (WGS) entry which is preliminary data.</text>
</comment>
<feature type="region of interest" description="Disordered" evidence="1">
    <location>
        <begin position="50"/>
        <end position="115"/>
    </location>
</feature>
<feature type="signal peptide" evidence="2">
    <location>
        <begin position="1"/>
        <end position="21"/>
    </location>
</feature>